<dbReference type="EC" id="4.2.1.75" evidence="3 9"/>
<dbReference type="Proteomes" id="UP000838100">
    <property type="component" value="Unassembled WGS sequence"/>
</dbReference>
<evidence type="ECO:0000256" key="3">
    <source>
        <dbReference type="ARBA" id="ARBA00013109"/>
    </source>
</evidence>
<dbReference type="Pfam" id="PF02602">
    <property type="entry name" value="HEM4"/>
    <property type="match status" value="1"/>
</dbReference>
<keyword evidence="5 9" id="KW-0627">Porphyrin biosynthesis</keyword>
<comment type="catalytic activity">
    <reaction evidence="8 9">
        <text>hydroxymethylbilane = uroporphyrinogen III + H2O</text>
        <dbReference type="Rhea" id="RHEA:18965"/>
        <dbReference type="ChEBI" id="CHEBI:15377"/>
        <dbReference type="ChEBI" id="CHEBI:57308"/>
        <dbReference type="ChEBI" id="CHEBI:57845"/>
        <dbReference type="EC" id="4.2.1.75"/>
    </reaction>
</comment>
<evidence type="ECO:0000256" key="2">
    <source>
        <dbReference type="ARBA" id="ARBA00008133"/>
    </source>
</evidence>
<accession>A0ABM9AFP8</accession>
<evidence type="ECO:0000256" key="9">
    <source>
        <dbReference type="RuleBase" id="RU366031"/>
    </source>
</evidence>
<dbReference type="PANTHER" id="PTHR38042:SF1">
    <property type="entry name" value="UROPORPHYRINOGEN-III SYNTHASE, CHLOROPLASTIC"/>
    <property type="match status" value="1"/>
</dbReference>
<comment type="similarity">
    <text evidence="2 9">Belongs to the uroporphyrinogen-III synthase family.</text>
</comment>
<comment type="function">
    <text evidence="6 9">Catalyzes cyclization of the linear tetrapyrrole, hydroxymethylbilane, to the macrocyclic uroporphyrinogen III.</text>
</comment>
<evidence type="ECO:0000256" key="8">
    <source>
        <dbReference type="ARBA" id="ARBA00048617"/>
    </source>
</evidence>
<keyword evidence="4 9" id="KW-0456">Lyase</keyword>
<evidence type="ECO:0000256" key="1">
    <source>
        <dbReference type="ARBA" id="ARBA00004772"/>
    </source>
</evidence>
<evidence type="ECO:0000256" key="4">
    <source>
        <dbReference type="ARBA" id="ARBA00023239"/>
    </source>
</evidence>
<comment type="caution">
    <text evidence="11">The sequence shown here is derived from an EMBL/GenBank/DDBJ whole genome shotgun (WGS) entry which is preliminary data.</text>
</comment>
<dbReference type="GO" id="GO:0004852">
    <property type="term" value="F:uroporphyrinogen-III synthase activity"/>
    <property type="evidence" value="ECO:0007669"/>
    <property type="project" value="UniProtKB-EC"/>
</dbReference>
<dbReference type="CDD" id="cd06578">
    <property type="entry name" value="HemD"/>
    <property type="match status" value="1"/>
</dbReference>
<dbReference type="PANTHER" id="PTHR38042">
    <property type="entry name" value="UROPORPHYRINOGEN-III SYNTHASE, CHLOROPLASTIC"/>
    <property type="match status" value="1"/>
</dbReference>
<dbReference type="InterPro" id="IPR036108">
    <property type="entry name" value="4pyrrol_syn_uPrphyn_synt_sf"/>
</dbReference>
<evidence type="ECO:0000313" key="12">
    <source>
        <dbReference type="Proteomes" id="UP000838100"/>
    </source>
</evidence>
<sequence length="252" mass="27129">MAKVLITRPEGQADGLADAVTAAGFEAKVVPVMAIDALTEQQLRPAINGVLDLDNYQHIIFISTNAVRYGMGLVDQYWPQWPERVRWHAIGKATAEALQRFDIDAELNGESNNSEALLANPSLQQLSGQKVLIFRGQGGREHLAEVLRQRGAAVDYAEVYCRRAAIENRESLQQALAESVDVIVAASADSVKNLLQLAEKQSILEIPLVVPSARVAMIATTAGFVRVLIAANAGSAAVIAQLQLHVSGQAND</sequence>
<evidence type="ECO:0000259" key="10">
    <source>
        <dbReference type="Pfam" id="PF02602"/>
    </source>
</evidence>
<dbReference type="EMBL" id="CAKLPX010000002">
    <property type="protein sequence ID" value="CAH0991812.1"/>
    <property type="molecule type" value="Genomic_DNA"/>
</dbReference>
<evidence type="ECO:0000256" key="5">
    <source>
        <dbReference type="ARBA" id="ARBA00023244"/>
    </source>
</evidence>
<protein>
    <recommendedName>
        <fullName evidence="7 9">Uroporphyrinogen-III synthase</fullName>
        <ecNumber evidence="3 9">4.2.1.75</ecNumber>
    </recommendedName>
</protein>
<evidence type="ECO:0000256" key="7">
    <source>
        <dbReference type="ARBA" id="ARBA00040167"/>
    </source>
</evidence>
<dbReference type="InterPro" id="IPR039793">
    <property type="entry name" value="UROS/Hem4"/>
</dbReference>
<gene>
    <name evidence="11" type="primary">hemD</name>
    <name evidence="11" type="ORF">SIN8267_01927</name>
</gene>
<organism evidence="11 12">
    <name type="scientific">Sinobacterium norvegicum</name>
    <dbReference type="NCBI Taxonomy" id="1641715"/>
    <lineage>
        <taxon>Bacteria</taxon>
        <taxon>Pseudomonadati</taxon>
        <taxon>Pseudomonadota</taxon>
        <taxon>Gammaproteobacteria</taxon>
        <taxon>Cellvibrionales</taxon>
        <taxon>Spongiibacteraceae</taxon>
        <taxon>Sinobacterium</taxon>
    </lineage>
</organism>
<feature type="domain" description="Tetrapyrrole biosynthesis uroporphyrinogen III synthase" evidence="10">
    <location>
        <begin position="16"/>
        <end position="239"/>
    </location>
</feature>
<comment type="pathway">
    <text evidence="1 9">Porphyrin-containing compound metabolism; protoporphyrin-IX biosynthesis; coproporphyrinogen-III from 5-aminolevulinate: step 3/4.</text>
</comment>
<dbReference type="Gene3D" id="3.40.50.10090">
    <property type="match status" value="2"/>
</dbReference>
<name>A0ABM9AFP8_9GAMM</name>
<reference evidence="11" key="1">
    <citation type="submission" date="2021-12" db="EMBL/GenBank/DDBJ databases">
        <authorList>
            <person name="Rodrigo-Torres L."/>
            <person name="Arahal R. D."/>
            <person name="Lucena T."/>
        </authorList>
    </citation>
    <scope>NUCLEOTIDE SEQUENCE</scope>
    <source>
        <strain evidence="11">CECT 8267</strain>
    </source>
</reference>
<evidence type="ECO:0000256" key="6">
    <source>
        <dbReference type="ARBA" id="ARBA00037589"/>
    </source>
</evidence>
<evidence type="ECO:0000313" key="11">
    <source>
        <dbReference type="EMBL" id="CAH0991812.1"/>
    </source>
</evidence>
<dbReference type="SUPFAM" id="SSF69618">
    <property type="entry name" value="HemD-like"/>
    <property type="match status" value="1"/>
</dbReference>
<proteinExistence type="inferred from homology"/>
<keyword evidence="12" id="KW-1185">Reference proteome</keyword>
<dbReference type="InterPro" id="IPR003754">
    <property type="entry name" value="4pyrrol_synth_uPrphyn_synth"/>
</dbReference>